<proteinExistence type="predicted"/>
<dbReference type="OrthoDB" id="7173908at2"/>
<keyword evidence="2" id="KW-1185">Reference proteome</keyword>
<dbReference type="AlphaFoldDB" id="A0A437MAP2"/>
<dbReference type="EMBL" id="SACN01000001">
    <property type="protein sequence ID" value="RVT94678.1"/>
    <property type="molecule type" value="Genomic_DNA"/>
</dbReference>
<dbReference type="Proteomes" id="UP000282971">
    <property type="component" value="Unassembled WGS sequence"/>
</dbReference>
<gene>
    <name evidence="1" type="ORF">EOD43_12845</name>
</gene>
<dbReference type="RefSeq" id="WP_127744253.1">
    <property type="nucleotide sequence ID" value="NZ_SACN01000001.1"/>
</dbReference>
<organism evidence="1 2">
    <name type="scientific">Sphingomonas crocodyli</name>
    <dbReference type="NCBI Taxonomy" id="1979270"/>
    <lineage>
        <taxon>Bacteria</taxon>
        <taxon>Pseudomonadati</taxon>
        <taxon>Pseudomonadota</taxon>
        <taxon>Alphaproteobacteria</taxon>
        <taxon>Sphingomonadales</taxon>
        <taxon>Sphingomonadaceae</taxon>
        <taxon>Sphingomonas</taxon>
    </lineage>
</organism>
<evidence type="ECO:0000313" key="1">
    <source>
        <dbReference type="EMBL" id="RVT94678.1"/>
    </source>
</evidence>
<dbReference type="InterPro" id="IPR009579">
    <property type="entry name" value="DUF1192"/>
</dbReference>
<comment type="caution">
    <text evidence="1">The sequence shown here is derived from an EMBL/GenBank/DDBJ whole genome shotgun (WGS) entry which is preliminary data.</text>
</comment>
<sequence length="65" mass="7200">MESDESLSRLNADPAAGLARQDIDRLSVDELHARIALLEAEIIRCRAKIDASVNHRATADALFKR</sequence>
<dbReference type="Pfam" id="PF06698">
    <property type="entry name" value="DUF1192"/>
    <property type="match status" value="1"/>
</dbReference>
<accession>A0A437MAP2</accession>
<protein>
    <submittedName>
        <fullName evidence="1">DUF1192 domain-containing protein</fullName>
    </submittedName>
</protein>
<evidence type="ECO:0000313" key="2">
    <source>
        <dbReference type="Proteomes" id="UP000282971"/>
    </source>
</evidence>
<reference evidence="1 2" key="1">
    <citation type="submission" date="2019-01" db="EMBL/GenBank/DDBJ databases">
        <authorList>
            <person name="Chen W.-M."/>
        </authorList>
    </citation>
    <scope>NUCLEOTIDE SEQUENCE [LARGE SCALE GENOMIC DNA]</scope>
    <source>
        <strain evidence="1 2">CCP-7</strain>
    </source>
</reference>
<name>A0A437MAP2_9SPHN</name>